<dbReference type="Pfam" id="PF03935">
    <property type="entry name" value="SKN1_KRE6_Sbg1"/>
    <property type="match status" value="1"/>
</dbReference>
<dbReference type="OrthoDB" id="412647at2759"/>
<comment type="subcellular location">
    <subcellularLocation>
        <location evidence="1">Membrane</location>
        <topology evidence="1">Single-pass type II membrane protein</topology>
    </subcellularLocation>
</comment>
<organism evidence="12 13">
    <name type="scientific">Sugiyamaella lignohabitans</name>
    <dbReference type="NCBI Taxonomy" id="796027"/>
    <lineage>
        <taxon>Eukaryota</taxon>
        <taxon>Fungi</taxon>
        <taxon>Dikarya</taxon>
        <taxon>Ascomycota</taxon>
        <taxon>Saccharomycotina</taxon>
        <taxon>Dipodascomycetes</taxon>
        <taxon>Dipodascales</taxon>
        <taxon>Trichomonascaceae</taxon>
        <taxon>Sugiyamaella</taxon>
    </lineage>
</organism>
<dbReference type="SUPFAM" id="SSF49899">
    <property type="entry name" value="Concanavalin A-like lectins/glucanases"/>
    <property type="match status" value="1"/>
</dbReference>
<evidence type="ECO:0000256" key="7">
    <source>
        <dbReference type="ARBA" id="ARBA00023180"/>
    </source>
</evidence>
<evidence type="ECO:0000256" key="3">
    <source>
        <dbReference type="ARBA" id="ARBA00022692"/>
    </source>
</evidence>
<feature type="region of interest" description="Disordered" evidence="9">
    <location>
        <begin position="1"/>
        <end position="155"/>
    </location>
</feature>
<feature type="compositionally biased region" description="Polar residues" evidence="9">
    <location>
        <begin position="20"/>
        <end position="45"/>
    </location>
</feature>
<accession>A0A167C667</accession>
<dbReference type="FunFam" id="2.60.120.200:FF:000140">
    <property type="entry name" value="Beta-glucan synthesis-associated protein"/>
    <property type="match status" value="1"/>
</dbReference>
<dbReference type="GO" id="GO:0015926">
    <property type="term" value="F:glucosidase activity"/>
    <property type="evidence" value="ECO:0007669"/>
    <property type="project" value="TreeGrafter"/>
</dbReference>
<protein>
    <submittedName>
        <fullName evidence="12">Beta-glucan synthesis-associated protein KRE6</fullName>
    </submittedName>
</protein>
<keyword evidence="3 10" id="KW-0812">Transmembrane</keyword>
<dbReference type="Gene3D" id="2.60.120.200">
    <property type="match status" value="1"/>
</dbReference>
<evidence type="ECO:0000256" key="6">
    <source>
        <dbReference type="ARBA" id="ARBA00023136"/>
    </source>
</evidence>
<keyword evidence="5 10" id="KW-1133">Transmembrane helix</keyword>
<feature type="compositionally biased region" description="Low complexity" evidence="9">
    <location>
        <begin position="51"/>
        <end position="62"/>
    </location>
</feature>
<reference evidence="12 13" key="1">
    <citation type="submission" date="2016-02" db="EMBL/GenBank/DDBJ databases">
        <title>Complete genome sequence and transcriptome regulation of the pentose utilising yeast Sugiyamaella lignohabitans.</title>
        <authorList>
            <person name="Bellasio M."/>
            <person name="Peymann A."/>
            <person name="Valli M."/>
            <person name="Sipitzky M."/>
            <person name="Graf A."/>
            <person name="Sauer M."/>
            <person name="Marx H."/>
            <person name="Mattanovich D."/>
        </authorList>
    </citation>
    <scope>NUCLEOTIDE SEQUENCE [LARGE SCALE GENOMIC DNA]</scope>
    <source>
        <strain evidence="12 13">CBS 10342</strain>
    </source>
</reference>
<evidence type="ECO:0000256" key="10">
    <source>
        <dbReference type="SAM" id="Phobius"/>
    </source>
</evidence>
<dbReference type="EMBL" id="CP014500">
    <property type="protein sequence ID" value="ANB11269.1"/>
    <property type="molecule type" value="Genomic_DNA"/>
</dbReference>
<dbReference type="InterPro" id="IPR000757">
    <property type="entry name" value="Beta-glucanase-like"/>
</dbReference>
<evidence type="ECO:0000256" key="9">
    <source>
        <dbReference type="SAM" id="MobiDB-lite"/>
    </source>
</evidence>
<evidence type="ECO:0000256" key="8">
    <source>
        <dbReference type="ARBA" id="ARBA00023316"/>
    </source>
</evidence>
<keyword evidence="7" id="KW-0325">Glycoprotein</keyword>
<feature type="domain" description="GH16" evidence="11">
    <location>
        <begin position="316"/>
        <end position="708"/>
    </location>
</feature>
<dbReference type="PANTHER" id="PTHR31361">
    <property type="entry name" value="BETA-GLUCAN SYNTHESIS-ASSOCIATED PROTEIN KRE6-RELATED"/>
    <property type="match status" value="1"/>
</dbReference>
<dbReference type="InterPro" id="IPR013320">
    <property type="entry name" value="ConA-like_dom_sf"/>
</dbReference>
<dbReference type="AlphaFoldDB" id="A0A167C667"/>
<proteinExistence type="inferred from homology"/>
<evidence type="ECO:0000256" key="1">
    <source>
        <dbReference type="ARBA" id="ARBA00004606"/>
    </source>
</evidence>
<sequence>MVNPNLPPPPQGSYYPLDSDANSPYNPFNSETHSLASDMSENVLHSGSGGSSANLALNSSSSRAAPQQVIRDYGDEYDDEYDESNGGANRGITQNYNTPPAVPPHRPMATANSTGSSSSSSQGYPTGNGTGSNNGYHQPPHNGMGATPLSRNSSGSFIAMGSSEFDRYPHRISSAAPSINSASGAPLLRQQYGGVGPAGSLHPQSAGHYGPGMRNSTMSDRSGSSETSSMEHDYSGNNPFVVNADFSPFGGYPASSFPLHLDEKEADDYLHNPDPILDEKYNRKCQKMDKRGWGSVGGLLCLLIGGICLFIVYPVLTYSGVSIQKPAVTTQVFEVLTNYEYSHLQALRTNLVDKDTPQDAMTRTAKDGSQWQLVFSDEFNVEGRTFYDGDDQFWTAPDFNYAATQDLEWYSPDAATTANGTLVITLDAFKNHNLFYRSGMLQSWNKFCFTQGMLEVSVLLPGHGTTPGLWPGVWTLGNLARAGYSATSEGVWPYGYNSCDAGITPNQSSTDGISYLPGQRLNSCTCPGHDHPNEGTGRGAPEIDAIEGTVVSNPDNGVASQSLQLAPFDIWYMPNYDFIEIHNKSITAMNTYAGGPFQQAISGTTMLNTDWYEFGGANNYQSYGFEYLNDDVNGYIRWYVGHTPTYTLYAPAIGPNGNVGARQISKEPMSIILNLGISNSWTYIAWNDLVWPSHMRIDYVRLYQPSDQVSLTCDPPDYPTYDYIQDHLNAYSNPNLTSWNMAGYAFPPNKLTGNC</sequence>
<keyword evidence="8" id="KW-0961">Cell wall biogenesis/degradation</keyword>
<dbReference type="KEGG" id="slb:AWJ20_4072"/>
<dbReference type="GO" id="GO:0031505">
    <property type="term" value="P:fungal-type cell wall organization"/>
    <property type="evidence" value="ECO:0007669"/>
    <property type="project" value="TreeGrafter"/>
</dbReference>
<dbReference type="Proteomes" id="UP000189580">
    <property type="component" value="Chromosome c"/>
</dbReference>
<dbReference type="GeneID" id="30036164"/>
<evidence type="ECO:0000313" key="13">
    <source>
        <dbReference type="Proteomes" id="UP000189580"/>
    </source>
</evidence>
<feature type="compositionally biased region" description="Pro residues" evidence="9">
    <location>
        <begin position="1"/>
        <end position="11"/>
    </location>
</feature>
<dbReference type="CDD" id="cd02180">
    <property type="entry name" value="GH16_fungal_KRE6_glucanase"/>
    <property type="match status" value="1"/>
</dbReference>
<keyword evidence="6 10" id="KW-0472">Membrane</keyword>
<dbReference type="GO" id="GO:0005886">
    <property type="term" value="C:plasma membrane"/>
    <property type="evidence" value="ECO:0007669"/>
    <property type="project" value="TreeGrafter"/>
</dbReference>
<feature type="region of interest" description="Disordered" evidence="9">
    <location>
        <begin position="190"/>
        <end position="234"/>
    </location>
</feature>
<dbReference type="PANTHER" id="PTHR31361:SF1">
    <property type="entry name" value="BETA-GLUCAN SYNTHESIS-ASSOCIATED PROTEIN KRE6-RELATED"/>
    <property type="match status" value="1"/>
</dbReference>
<feature type="compositionally biased region" description="Polar residues" evidence="9">
    <location>
        <begin position="214"/>
        <end position="228"/>
    </location>
</feature>
<dbReference type="PROSITE" id="PS51762">
    <property type="entry name" value="GH16_2"/>
    <property type="match status" value="1"/>
</dbReference>
<evidence type="ECO:0000256" key="5">
    <source>
        <dbReference type="ARBA" id="ARBA00022989"/>
    </source>
</evidence>
<name>A0A167C667_9ASCO</name>
<gene>
    <name evidence="12" type="primary">KRE6</name>
    <name evidence="12" type="ORF">AWJ20_4072</name>
</gene>
<comment type="similarity">
    <text evidence="2">Belongs to the SKN1/KRE6 family.</text>
</comment>
<evidence type="ECO:0000256" key="4">
    <source>
        <dbReference type="ARBA" id="ARBA00022968"/>
    </source>
</evidence>
<evidence type="ECO:0000256" key="2">
    <source>
        <dbReference type="ARBA" id="ARBA00010962"/>
    </source>
</evidence>
<evidence type="ECO:0000313" key="12">
    <source>
        <dbReference type="EMBL" id="ANB11269.1"/>
    </source>
</evidence>
<keyword evidence="4" id="KW-0735">Signal-anchor</keyword>
<feature type="transmembrane region" description="Helical" evidence="10">
    <location>
        <begin position="293"/>
        <end position="316"/>
    </location>
</feature>
<keyword evidence="13" id="KW-1185">Reference proteome</keyword>
<dbReference type="InterPro" id="IPR005629">
    <property type="entry name" value="Skn1/Kre6/Sbg1"/>
</dbReference>
<evidence type="ECO:0000259" key="11">
    <source>
        <dbReference type="PROSITE" id="PS51762"/>
    </source>
</evidence>
<dbReference type="GO" id="GO:0006078">
    <property type="term" value="P:(1-&gt;6)-beta-D-glucan biosynthetic process"/>
    <property type="evidence" value="ECO:0007669"/>
    <property type="project" value="TreeGrafter"/>
</dbReference>
<dbReference type="GO" id="GO:0005789">
    <property type="term" value="C:endoplasmic reticulum membrane"/>
    <property type="evidence" value="ECO:0007669"/>
    <property type="project" value="TreeGrafter"/>
</dbReference>
<dbReference type="RefSeq" id="XP_018733746.1">
    <property type="nucleotide sequence ID" value="XM_018881125.1"/>
</dbReference>